<dbReference type="NCBIfam" id="TIGR03440">
    <property type="entry name" value="egtB_TIGR03440"/>
    <property type="match status" value="1"/>
</dbReference>
<dbReference type="InterPro" id="IPR016187">
    <property type="entry name" value="CTDL_fold"/>
</dbReference>
<dbReference type="GO" id="GO:0052699">
    <property type="term" value="P:ergothioneine biosynthetic process"/>
    <property type="evidence" value="ECO:0007669"/>
    <property type="project" value="InterPro"/>
</dbReference>
<dbReference type="InterPro" id="IPR051043">
    <property type="entry name" value="Sulfatase_Mod_Factor_Kinase"/>
</dbReference>
<dbReference type="InterPro" id="IPR042095">
    <property type="entry name" value="SUMF_sf"/>
</dbReference>
<reference evidence="3 5" key="2">
    <citation type="submission" date="2018-10" db="EMBL/GenBank/DDBJ databases">
        <title>Genomic Encyclopedia of Archaeal and Bacterial Type Strains, Phase II (KMG-II): from individual species to whole genera.</title>
        <authorList>
            <person name="Goeker M."/>
        </authorList>
    </citation>
    <scope>NUCLEOTIDE SEQUENCE [LARGE SCALE GENOMIC DNA]</scope>
    <source>
        <strain evidence="3 5">DSM 21886</strain>
    </source>
</reference>
<dbReference type="Pfam" id="PF03781">
    <property type="entry name" value="FGE-sulfatase"/>
    <property type="match status" value="1"/>
</dbReference>
<keyword evidence="4" id="KW-1185">Reference proteome</keyword>
<dbReference type="EMBL" id="PJND01000007">
    <property type="protein sequence ID" value="PKW28979.1"/>
    <property type="molecule type" value="Genomic_DNA"/>
</dbReference>
<dbReference type="SUPFAM" id="SSF56436">
    <property type="entry name" value="C-type lectin-like"/>
    <property type="match status" value="1"/>
</dbReference>
<evidence type="ECO:0000313" key="2">
    <source>
        <dbReference type="EMBL" id="PKW28979.1"/>
    </source>
</evidence>
<dbReference type="Proteomes" id="UP000275027">
    <property type="component" value="Unassembled WGS sequence"/>
</dbReference>
<dbReference type="RefSeq" id="WP_101471049.1">
    <property type="nucleotide sequence ID" value="NZ_PJND01000007.1"/>
</dbReference>
<evidence type="ECO:0000313" key="3">
    <source>
        <dbReference type="EMBL" id="RLJ35518.1"/>
    </source>
</evidence>
<feature type="domain" description="Sulfatase-modifying factor enzyme-like" evidence="1">
    <location>
        <begin position="168"/>
        <end position="303"/>
    </location>
</feature>
<dbReference type="PANTHER" id="PTHR23150">
    <property type="entry name" value="SULFATASE MODIFYING FACTOR 1, 2"/>
    <property type="match status" value="1"/>
</dbReference>
<evidence type="ECO:0000313" key="4">
    <source>
        <dbReference type="Proteomes" id="UP000233767"/>
    </source>
</evidence>
<sequence>MTLSDRYNSIRKHTEHLCNALTTEDFVPQPADFVSPPKWHLAHTTWFFEQFVLNDHLPDYKLFDDDFSFLFNSYYNFVGKRVFRADRGNITRPGVHEVFEYRSYVDMHMQILLQLKSEELKDLIELGLNHEQQHQELLITDIKYILGNNPIFPVYDENIDWEKQENEETGFVKLEEGIYEIGFEGEGFSFDNEHGRHKVYLHDFEISKSLVTNAEYLEFISNGGYTNFDYWLDEGWSWVTENKIEAPLYWHKIDGEWHNYTLGGLEKLNPEAILTHISFYEAAAFAAWKKMRLPTEFEWEAAADKFNWGKRWEWTNSAYLPYPNFKKPEGAIGEYNGKFMVNQMVLRGASCATPPQHDRKTYRNFFHAHERWQFNGIRLAK</sequence>
<reference evidence="2 4" key="1">
    <citation type="submission" date="2017-12" db="EMBL/GenBank/DDBJ databases">
        <title>Genomic Encyclopedia of Type Strains, Phase III (KMG-III): the genomes of soil and plant-associated and newly described type strains.</title>
        <authorList>
            <person name="Whitman W."/>
        </authorList>
    </citation>
    <scope>NUCLEOTIDE SEQUENCE [LARGE SCALE GENOMIC DNA]</scope>
    <source>
        <strain evidence="2 4">IP-10</strain>
    </source>
</reference>
<evidence type="ECO:0000259" key="1">
    <source>
        <dbReference type="Pfam" id="PF03781"/>
    </source>
</evidence>
<dbReference type="Gene3D" id="3.90.1580.10">
    <property type="entry name" value="paralog of FGE (formylglycine-generating enzyme)"/>
    <property type="match status" value="2"/>
</dbReference>
<evidence type="ECO:0000313" key="5">
    <source>
        <dbReference type="Proteomes" id="UP000275027"/>
    </source>
</evidence>
<organism evidence="3 5">
    <name type="scientific">Flavobacterium lindanitolerans</name>
    <dbReference type="NCBI Taxonomy" id="428988"/>
    <lineage>
        <taxon>Bacteria</taxon>
        <taxon>Pseudomonadati</taxon>
        <taxon>Bacteroidota</taxon>
        <taxon>Flavobacteriia</taxon>
        <taxon>Flavobacteriales</taxon>
        <taxon>Flavobacteriaceae</taxon>
        <taxon>Flavobacterium</taxon>
    </lineage>
</organism>
<dbReference type="PANTHER" id="PTHR23150:SF36">
    <property type="entry name" value="HERCYNINE OXYGENASE"/>
    <property type="match status" value="1"/>
</dbReference>
<dbReference type="Proteomes" id="UP000233767">
    <property type="component" value="Unassembled WGS sequence"/>
</dbReference>
<protein>
    <submittedName>
        <fullName evidence="3">Ergothioneine biosynthesis protein EgtB</fullName>
    </submittedName>
</protein>
<proteinExistence type="predicted"/>
<accession>A0A497V459</accession>
<dbReference type="EMBL" id="RCCB01000010">
    <property type="protein sequence ID" value="RLJ35518.1"/>
    <property type="molecule type" value="Genomic_DNA"/>
</dbReference>
<name>A0A497V459_9FLAO</name>
<dbReference type="InterPro" id="IPR017806">
    <property type="entry name" value="EgtB"/>
</dbReference>
<dbReference type="InterPro" id="IPR005532">
    <property type="entry name" value="SUMF_dom"/>
</dbReference>
<dbReference type="AlphaFoldDB" id="A0A497V459"/>
<gene>
    <name evidence="2" type="ORF">B0G92_0608</name>
    <name evidence="3" type="ORF">CLV50_0898</name>
</gene>
<comment type="caution">
    <text evidence="3">The sequence shown here is derived from an EMBL/GenBank/DDBJ whole genome shotgun (WGS) entry which is preliminary data.</text>
</comment>